<dbReference type="InterPro" id="IPR045973">
    <property type="entry name" value="DUF5929"/>
</dbReference>
<feature type="domain" description="DUF5929" evidence="2">
    <location>
        <begin position="157"/>
        <end position="379"/>
    </location>
</feature>
<dbReference type="InterPro" id="IPR007421">
    <property type="entry name" value="Schlafen_AlbA_2_dom"/>
</dbReference>
<name>A0A238UEQ5_9FLAO</name>
<dbReference type="AlphaFoldDB" id="A0A238UEQ5"/>
<dbReference type="Pfam" id="PF19351">
    <property type="entry name" value="DUF5929"/>
    <property type="match status" value="1"/>
</dbReference>
<dbReference type="InterPro" id="IPR038461">
    <property type="entry name" value="Schlafen_AlbA_2_dom_sf"/>
</dbReference>
<keyword evidence="4" id="KW-1185">Reference proteome</keyword>
<dbReference type="EMBL" id="LT899436">
    <property type="protein sequence ID" value="SNR17659.1"/>
    <property type="molecule type" value="Genomic_DNA"/>
</dbReference>
<evidence type="ECO:0000313" key="3">
    <source>
        <dbReference type="EMBL" id="SNR17659.1"/>
    </source>
</evidence>
<evidence type="ECO:0000259" key="1">
    <source>
        <dbReference type="Pfam" id="PF04326"/>
    </source>
</evidence>
<dbReference type="RefSeq" id="WP_095074848.1">
    <property type="nucleotide sequence ID" value="NZ_LT899436.1"/>
</dbReference>
<gene>
    <name evidence="3" type="ORF">TJEJU_4032</name>
</gene>
<protein>
    <submittedName>
        <fullName evidence="3">Uncharacterized protein</fullName>
    </submittedName>
</protein>
<proteinExistence type="predicted"/>
<evidence type="ECO:0000313" key="4">
    <source>
        <dbReference type="Proteomes" id="UP000215214"/>
    </source>
</evidence>
<evidence type="ECO:0000259" key="2">
    <source>
        <dbReference type="Pfam" id="PF19351"/>
    </source>
</evidence>
<reference evidence="3 4" key="1">
    <citation type="submission" date="2017-07" db="EMBL/GenBank/DDBJ databases">
        <authorList>
            <person name="Sun Z.S."/>
            <person name="Albrecht U."/>
            <person name="Echele G."/>
            <person name="Lee C.C."/>
        </authorList>
    </citation>
    <scope>NUCLEOTIDE SEQUENCE [LARGE SCALE GENOMIC DNA]</scope>
    <source>
        <strain evidence="4">type strain: KCTC 22618</strain>
    </source>
</reference>
<organism evidence="3 4">
    <name type="scientific">Tenacibaculum jejuense</name>
    <dbReference type="NCBI Taxonomy" id="584609"/>
    <lineage>
        <taxon>Bacteria</taxon>
        <taxon>Pseudomonadati</taxon>
        <taxon>Bacteroidota</taxon>
        <taxon>Flavobacteriia</taxon>
        <taxon>Flavobacteriales</taxon>
        <taxon>Flavobacteriaceae</taxon>
        <taxon>Tenacibaculum</taxon>
    </lineage>
</organism>
<feature type="domain" description="Schlafen AlbA-2" evidence="1">
    <location>
        <begin position="17"/>
        <end position="144"/>
    </location>
</feature>
<dbReference type="KEGG" id="tje:TJEJU_4032"/>
<dbReference type="Gene3D" id="3.30.950.30">
    <property type="entry name" value="Schlafen, AAA domain"/>
    <property type="match status" value="1"/>
</dbReference>
<dbReference type="Pfam" id="PF04326">
    <property type="entry name" value="SLFN_AlbA_2"/>
    <property type="match status" value="1"/>
</dbReference>
<dbReference type="Proteomes" id="UP000215214">
    <property type="component" value="Chromosome TJEJU"/>
</dbReference>
<sequence>MINKRLLIKNLLSHNDENSFYDKKQRLSLGSKEGKAKFIKHICALSNSNPENNSYILIGIRDEDNEVIGVDFFDDSKIQNLVNAYLINPPNIQYENIPFPGLPRYKVIGLVTIHPKEKISHLSKFIWKYPRGTVFYRRGSNSMPLLEEFKLPNSNREIVESIEKNARNNIELTLDGVFDFFNRHKEEYHPKYKVFKEQFVLCWAGKKTMVNEEEFYSRVDIELINEQVQLFYSALDEVKIKINHHSFIIIEYITLGLEKDEVKYPLEKTIVHFKNNGKLDIIKEFLFEPPTYDSKIINHIYENSNNIVNNIENNIPLSVTEHEDVHRLPNNYLICYLNGFLDAREQLEKAKDYIKNLEDKTTYIKYKEVNRVLRKVKYH</sequence>
<accession>A0A238UEQ5</accession>
<dbReference type="OrthoDB" id="1150046at2"/>